<dbReference type="Gene3D" id="3.10.180.10">
    <property type="entry name" value="2,3-Dihydroxybiphenyl 1,2-Dioxygenase, domain 1"/>
    <property type="match status" value="1"/>
</dbReference>
<dbReference type="RefSeq" id="WP_133403454.1">
    <property type="nucleotide sequence ID" value="NZ_SMTK01000003.1"/>
</dbReference>
<dbReference type="InterPro" id="IPR004360">
    <property type="entry name" value="Glyas_Fos-R_dOase_dom"/>
</dbReference>
<sequence>MAVRGGFPILSTRDLERLVSFYESAFDAERTYGYPGPDGNDVFVSLRVGGATVAIAADEVPTAAADRIALWFYVDDADSAYEQALRAGGQPVRAPADMPWGERVASIKDPDGFLISMGAEKRSSQHR</sequence>
<reference evidence="2 3" key="1">
    <citation type="submission" date="2019-03" db="EMBL/GenBank/DDBJ databases">
        <title>Arthrobacter sp. nov., an bacterium isolated from biocrust in Mu Us Desert.</title>
        <authorList>
            <person name="Lixiong L."/>
        </authorList>
    </citation>
    <scope>NUCLEOTIDE SEQUENCE [LARGE SCALE GENOMIC DNA]</scope>
    <source>
        <strain evidence="2 3">SLN-3</strain>
    </source>
</reference>
<dbReference type="InterPro" id="IPR029068">
    <property type="entry name" value="Glyas_Bleomycin-R_OHBP_Dase"/>
</dbReference>
<proteinExistence type="predicted"/>
<dbReference type="EMBL" id="SMTK01000003">
    <property type="protein sequence ID" value="TDK25176.1"/>
    <property type="molecule type" value="Genomic_DNA"/>
</dbReference>
<dbReference type="Pfam" id="PF00903">
    <property type="entry name" value="Glyoxalase"/>
    <property type="match status" value="1"/>
</dbReference>
<gene>
    <name evidence="2" type="ORF">E2F48_07755</name>
</gene>
<dbReference type="SUPFAM" id="SSF54593">
    <property type="entry name" value="Glyoxalase/Bleomycin resistance protein/Dihydroxybiphenyl dioxygenase"/>
    <property type="match status" value="1"/>
</dbReference>
<comment type="caution">
    <text evidence="2">The sequence shown here is derived from an EMBL/GenBank/DDBJ whole genome shotgun (WGS) entry which is preliminary data.</text>
</comment>
<protein>
    <recommendedName>
        <fullName evidence="1">VOC domain-containing protein</fullName>
    </recommendedName>
</protein>
<dbReference type="PANTHER" id="PTHR34109">
    <property type="entry name" value="BNAUNNG04460D PROTEIN-RELATED"/>
    <property type="match status" value="1"/>
</dbReference>
<dbReference type="PROSITE" id="PS51819">
    <property type="entry name" value="VOC"/>
    <property type="match status" value="1"/>
</dbReference>
<dbReference type="AlphaFoldDB" id="A0A4R5TVN5"/>
<evidence type="ECO:0000313" key="2">
    <source>
        <dbReference type="EMBL" id="TDK25176.1"/>
    </source>
</evidence>
<organism evidence="2 3">
    <name type="scientific">Arthrobacter crusticola</name>
    <dbReference type="NCBI Taxonomy" id="2547960"/>
    <lineage>
        <taxon>Bacteria</taxon>
        <taxon>Bacillati</taxon>
        <taxon>Actinomycetota</taxon>
        <taxon>Actinomycetes</taxon>
        <taxon>Micrococcales</taxon>
        <taxon>Micrococcaceae</taxon>
        <taxon>Arthrobacter</taxon>
    </lineage>
</organism>
<dbReference type="InterPro" id="IPR037523">
    <property type="entry name" value="VOC_core"/>
</dbReference>
<accession>A0A4R5TVN5</accession>
<dbReference type="Proteomes" id="UP000295411">
    <property type="component" value="Unassembled WGS sequence"/>
</dbReference>
<name>A0A4R5TVN5_9MICC</name>
<dbReference type="OrthoDB" id="9792323at2"/>
<feature type="domain" description="VOC" evidence="1">
    <location>
        <begin position="4"/>
        <end position="120"/>
    </location>
</feature>
<keyword evidence="3" id="KW-1185">Reference proteome</keyword>
<evidence type="ECO:0000313" key="3">
    <source>
        <dbReference type="Proteomes" id="UP000295411"/>
    </source>
</evidence>
<evidence type="ECO:0000259" key="1">
    <source>
        <dbReference type="PROSITE" id="PS51819"/>
    </source>
</evidence>